<feature type="domain" description="Beta-xylosidase C-terminal Concanavalin A-like" evidence="7">
    <location>
        <begin position="323"/>
        <end position="518"/>
    </location>
</feature>
<evidence type="ECO:0000256" key="6">
    <source>
        <dbReference type="RuleBase" id="RU361187"/>
    </source>
</evidence>
<evidence type="ECO:0000256" key="1">
    <source>
        <dbReference type="ARBA" id="ARBA00009865"/>
    </source>
</evidence>
<evidence type="ECO:0000256" key="2">
    <source>
        <dbReference type="ARBA" id="ARBA00022801"/>
    </source>
</evidence>
<proteinExistence type="inferred from homology"/>
<reference evidence="8" key="1">
    <citation type="submission" date="2020-09" db="EMBL/GenBank/DDBJ databases">
        <title>A novel bacterium of genus Paenibacillus, isolated from South China Sea.</title>
        <authorList>
            <person name="Huang H."/>
            <person name="Mo K."/>
            <person name="Hu Y."/>
        </authorList>
    </citation>
    <scope>NUCLEOTIDE SEQUENCE</scope>
    <source>
        <strain evidence="8">IB182493</strain>
    </source>
</reference>
<dbReference type="Proteomes" id="UP000632125">
    <property type="component" value="Unassembled WGS sequence"/>
</dbReference>
<dbReference type="InterPro" id="IPR006710">
    <property type="entry name" value="Glyco_hydro_43"/>
</dbReference>
<evidence type="ECO:0000313" key="9">
    <source>
        <dbReference type="Proteomes" id="UP000632125"/>
    </source>
</evidence>
<feature type="active site" description="Proton acceptor" evidence="4">
    <location>
        <position position="15"/>
    </location>
</feature>
<dbReference type="Pfam" id="PF17851">
    <property type="entry name" value="GH43_C2"/>
    <property type="match status" value="1"/>
</dbReference>
<dbReference type="PANTHER" id="PTHR42812">
    <property type="entry name" value="BETA-XYLOSIDASE"/>
    <property type="match status" value="1"/>
</dbReference>
<dbReference type="InterPro" id="IPR051795">
    <property type="entry name" value="Glycosyl_Hydrlase_43"/>
</dbReference>
<organism evidence="8 9">
    <name type="scientific">Paenibacillus arenilitoris</name>
    <dbReference type="NCBI Taxonomy" id="2772299"/>
    <lineage>
        <taxon>Bacteria</taxon>
        <taxon>Bacillati</taxon>
        <taxon>Bacillota</taxon>
        <taxon>Bacilli</taxon>
        <taxon>Bacillales</taxon>
        <taxon>Paenibacillaceae</taxon>
        <taxon>Paenibacillus</taxon>
    </lineage>
</organism>
<evidence type="ECO:0000256" key="3">
    <source>
        <dbReference type="ARBA" id="ARBA00023295"/>
    </source>
</evidence>
<accession>A0A927CKF5</accession>
<dbReference type="AlphaFoldDB" id="A0A927CKF5"/>
<evidence type="ECO:0000256" key="5">
    <source>
        <dbReference type="PIRSR" id="PIRSR606710-2"/>
    </source>
</evidence>
<dbReference type="Gene3D" id="2.115.10.20">
    <property type="entry name" value="Glycosyl hydrolase domain, family 43"/>
    <property type="match status" value="1"/>
</dbReference>
<dbReference type="InterPro" id="IPR023296">
    <property type="entry name" value="Glyco_hydro_beta-prop_sf"/>
</dbReference>
<dbReference type="SUPFAM" id="SSF49899">
    <property type="entry name" value="Concanavalin A-like lectins/glucanases"/>
    <property type="match status" value="1"/>
</dbReference>
<dbReference type="InterPro" id="IPR041542">
    <property type="entry name" value="GH43_C2"/>
</dbReference>
<feature type="active site" description="Proton donor" evidence="4">
    <location>
        <position position="187"/>
    </location>
</feature>
<dbReference type="GO" id="GO:0005975">
    <property type="term" value="P:carbohydrate metabolic process"/>
    <property type="evidence" value="ECO:0007669"/>
    <property type="project" value="InterPro"/>
</dbReference>
<dbReference type="EMBL" id="JACXIY010000002">
    <property type="protein sequence ID" value="MBD2867310.1"/>
    <property type="molecule type" value="Genomic_DNA"/>
</dbReference>
<feature type="site" description="Important for catalytic activity, responsible for pKa modulation of the active site Glu and correct orientation of both the proton donor and substrate" evidence="5">
    <location>
        <position position="125"/>
    </location>
</feature>
<gene>
    <name evidence="8" type="ORF">IDH41_01875</name>
</gene>
<evidence type="ECO:0000313" key="8">
    <source>
        <dbReference type="EMBL" id="MBD2867310.1"/>
    </source>
</evidence>
<dbReference type="InterPro" id="IPR013320">
    <property type="entry name" value="ConA-like_dom_sf"/>
</dbReference>
<comment type="caution">
    <text evidence="8">The sequence shown here is derived from an EMBL/GenBank/DDBJ whole genome shotgun (WGS) entry which is preliminary data.</text>
</comment>
<dbReference type="SUPFAM" id="SSF75005">
    <property type="entry name" value="Arabinanase/levansucrase/invertase"/>
    <property type="match status" value="1"/>
</dbReference>
<dbReference type="GO" id="GO:0004553">
    <property type="term" value="F:hydrolase activity, hydrolyzing O-glycosyl compounds"/>
    <property type="evidence" value="ECO:0007669"/>
    <property type="project" value="InterPro"/>
</dbReference>
<comment type="similarity">
    <text evidence="1 6">Belongs to the glycosyl hydrolase 43 family.</text>
</comment>
<keyword evidence="3 6" id="KW-0326">Glycosidase</keyword>
<keyword evidence="2 6" id="KW-0378">Hydrolase</keyword>
<dbReference type="Pfam" id="PF04616">
    <property type="entry name" value="Glyco_hydro_43"/>
    <property type="match status" value="1"/>
</dbReference>
<dbReference type="PANTHER" id="PTHR42812:SF12">
    <property type="entry name" value="BETA-XYLOSIDASE-RELATED"/>
    <property type="match status" value="1"/>
</dbReference>
<sequence length="541" mass="60642">MRKFQNPVLPGFYPDPSAVRVGEDYYLVTSSFEFFPGVPIFHSKDLVHWRQIGHVLDRPSQLNLDGILPSRGIWAPTLRYHNGVYYLITTFVDNEKECHNFYVTATDPAGSWSDPVWLEDAPGIDPSLFFDDDGKVYYTGNRVPPGGQLYPKHMDIWQQELDLASGRLVGPKTSVWQGALKVGHAQEGPHLYKIGKWYYLMIAEGGTGHTHAITIARSESPAGPYEGYKGNPILTHRHLGRSYPIVNVGHGELIETQKGDWWMICLASRPYGGYYRNLGRETFLVPVIWEQEWPVVSPGKGVVEQIADAPDLPETKWPEQPARDDFDRAELAPVWNFIRTPHGDFWSLTDNPGSLRLMLKQASITADGNSSFVGRRQQHMSFRAETSMRFAPEQSGDKAGLVLLQNASYQFRLEYGSFDGVTEIRLTERRGGEESVLGAAPYGGDSLLLKAEAHGQRYAFYWRTNESEPWKALAEEADGTILSTDVAGGFTGAYMGMYAACSEAGRTHYADFDWFSYESLDHEEEAADSAPSTLERSSTLC</sequence>
<dbReference type="RefSeq" id="WP_190857786.1">
    <property type="nucleotide sequence ID" value="NZ_JACXIY010000002.1"/>
</dbReference>
<name>A0A927CKF5_9BACL</name>
<dbReference type="CDD" id="cd18617">
    <property type="entry name" value="GH43_XynB-like"/>
    <property type="match status" value="1"/>
</dbReference>
<evidence type="ECO:0000256" key="4">
    <source>
        <dbReference type="PIRSR" id="PIRSR606710-1"/>
    </source>
</evidence>
<keyword evidence="9" id="KW-1185">Reference proteome</keyword>
<evidence type="ECO:0000259" key="7">
    <source>
        <dbReference type="Pfam" id="PF17851"/>
    </source>
</evidence>
<dbReference type="Gene3D" id="2.60.120.200">
    <property type="match status" value="1"/>
</dbReference>
<protein>
    <submittedName>
        <fullName evidence="8">Glycoside hydrolase family 43 protein</fullName>
    </submittedName>
</protein>